<reference evidence="3 4" key="1">
    <citation type="submission" date="2024-09" db="EMBL/GenBank/DDBJ databases">
        <authorList>
            <person name="Salinas-Garcia M.A."/>
            <person name="Prieme A."/>
        </authorList>
    </citation>
    <scope>NUCLEOTIDE SEQUENCE [LARGE SCALE GENOMIC DNA]</scope>
    <source>
        <strain evidence="3 4">DSM 21081</strain>
    </source>
</reference>
<feature type="transmembrane region" description="Helical" evidence="1">
    <location>
        <begin position="213"/>
        <end position="234"/>
    </location>
</feature>
<evidence type="ECO:0000313" key="3">
    <source>
        <dbReference type="EMBL" id="MFB0833873.1"/>
    </source>
</evidence>
<gene>
    <name evidence="3" type="ORF">ACETWP_04665</name>
</gene>
<dbReference type="PROSITE" id="PS50895">
    <property type="entry name" value="SURF1"/>
    <property type="match status" value="1"/>
</dbReference>
<keyword evidence="1" id="KW-0472">Membrane</keyword>
<proteinExistence type="inferred from homology"/>
<evidence type="ECO:0000256" key="1">
    <source>
        <dbReference type="RuleBase" id="RU363076"/>
    </source>
</evidence>
<feature type="region of interest" description="Disordered" evidence="2">
    <location>
        <begin position="248"/>
        <end position="303"/>
    </location>
</feature>
<dbReference type="RefSeq" id="WP_373971051.1">
    <property type="nucleotide sequence ID" value="NZ_JBHDLJ010000003.1"/>
</dbReference>
<evidence type="ECO:0000313" key="4">
    <source>
        <dbReference type="Proteomes" id="UP001575652"/>
    </source>
</evidence>
<accession>A0ABV4UP33</accession>
<organism evidence="3 4">
    <name type="scientific">Arthrobacter halodurans</name>
    <dbReference type="NCBI Taxonomy" id="516699"/>
    <lineage>
        <taxon>Bacteria</taxon>
        <taxon>Bacillati</taxon>
        <taxon>Actinomycetota</taxon>
        <taxon>Actinomycetes</taxon>
        <taxon>Micrococcales</taxon>
        <taxon>Micrococcaceae</taxon>
        <taxon>Arthrobacter</taxon>
    </lineage>
</organism>
<comment type="subcellular location">
    <subcellularLocation>
        <location evidence="1">Cell membrane</location>
        <topology evidence="1">Multi-pass membrane protein</topology>
    </subcellularLocation>
</comment>
<dbReference type="Proteomes" id="UP001575652">
    <property type="component" value="Unassembled WGS sequence"/>
</dbReference>
<name>A0ABV4UP33_9MICC</name>
<keyword evidence="1" id="KW-1003">Cell membrane</keyword>
<feature type="compositionally biased region" description="Basic and acidic residues" evidence="2">
    <location>
        <begin position="290"/>
        <end position="303"/>
    </location>
</feature>
<comment type="caution">
    <text evidence="1">Lacks conserved residue(s) required for the propagation of feature annotation.</text>
</comment>
<keyword evidence="1" id="KW-1133">Transmembrane helix</keyword>
<keyword evidence="1" id="KW-0812">Transmembrane</keyword>
<dbReference type="Pfam" id="PF02104">
    <property type="entry name" value="SURF1"/>
    <property type="match status" value="1"/>
</dbReference>
<sequence>MLKTALKPQWILALLGALLVASGFVLLSQWQFDRSKDAAPPPPSTTERPVPLTEHFRPGEPMMATDADQVVSAEGAFLPDRQVLVRNRVHEGQTGYWVVAAFQVDGAENDAAIPVVRGWQPDDAVPAPAPTGGLTVTGRLLPTESPIDGRQPDAALASLSVAQLINLWDVDAYSGFVVAFDVQDDDGAPAGAAESGLEQVAVGPQPQEQPINWLNVFYGIEWVVFAGFAVFLWWRLVADDYRRQQEDLEDEAAHAAQLDPGQQDPAPTGPAQQDPTPTGPAQQDPAPTDPARHRPATDSKDPK</sequence>
<comment type="caution">
    <text evidence="3">The sequence shown here is derived from an EMBL/GenBank/DDBJ whole genome shotgun (WGS) entry which is preliminary data.</text>
</comment>
<keyword evidence="4" id="KW-1185">Reference proteome</keyword>
<dbReference type="InterPro" id="IPR002994">
    <property type="entry name" value="Surf1/Shy1"/>
</dbReference>
<evidence type="ECO:0000256" key="2">
    <source>
        <dbReference type="SAM" id="MobiDB-lite"/>
    </source>
</evidence>
<comment type="similarity">
    <text evidence="1">Belongs to the SURF1 family.</text>
</comment>
<protein>
    <recommendedName>
        <fullName evidence="1">SURF1-like protein</fullName>
    </recommendedName>
</protein>
<dbReference type="EMBL" id="JBHDLJ010000003">
    <property type="protein sequence ID" value="MFB0833873.1"/>
    <property type="molecule type" value="Genomic_DNA"/>
</dbReference>